<feature type="transmembrane region" description="Helical" evidence="2">
    <location>
        <begin position="1266"/>
        <end position="1285"/>
    </location>
</feature>
<dbReference type="InterPro" id="IPR001969">
    <property type="entry name" value="Aspartic_peptidase_AS"/>
</dbReference>
<evidence type="ECO:0000313" key="4">
    <source>
        <dbReference type="Proteomes" id="UP001620626"/>
    </source>
</evidence>
<keyword evidence="4" id="KW-1185">Reference proteome</keyword>
<dbReference type="InterPro" id="IPR021109">
    <property type="entry name" value="Peptidase_aspartic_dom_sf"/>
</dbReference>
<name>A0ABD2J9K1_9BILA</name>
<evidence type="ECO:0000256" key="2">
    <source>
        <dbReference type="SAM" id="Phobius"/>
    </source>
</evidence>
<dbReference type="EMBL" id="JBICBT010001024">
    <property type="protein sequence ID" value="KAL3087295.1"/>
    <property type="molecule type" value="Genomic_DNA"/>
</dbReference>
<gene>
    <name evidence="3" type="ORF">niasHT_020558</name>
</gene>
<comment type="caution">
    <text evidence="3">The sequence shown here is derived from an EMBL/GenBank/DDBJ whole genome shotgun (WGS) entry which is preliminary data.</text>
</comment>
<evidence type="ECO:0000313" key="3">
    <source>
        <dbReference type="EMBL" id="KAL3087295.1"/>
    </source>
</evidence>
<organism evidence="3 4">
    <name type="scientific">Heterodera trifolii</name>
    <dbReference type="NCBI Taxonomy" id="157864"/>
    <lineage>
        <taxon>Eukaryota</taxon>
        <taxon>Metazoa</taxon>
        <taxon>Ecdysozoa</taxon>
        <taxon>Nematoda</taxon>
        <taxon>Chromadorea</taxon>
        <taxon>Rhabditida</taxon>
        <taxon>Tylenchina</taxon>
        <taxon>Tylenchomorpha</taxon>
        <taxon>Tylenchoidea</taxon>
        <taxon>Heteroderidae</taxon>
        <taxon>Heteroderinae</taxon>
        <taxon>Heterodera</taxon>
    </lineage>
</organism>
<dbReference type="Pfam" id="PF24664">
    <property type="entry name" value="Monjiviricetes_fusion"/>
    <property type="match status" value="1"/>
</dbReference>
<accession>A0ABD2J9K1</accession>
<keyword evidence="2" id="KW-0472">Membrane</keyword>
<feature type="transmembrane region" description="Helical" evidence="2">
    <location>
        <begin position="1220"/>
        <end position="1246"/>
    </location>
</feature>
<proteinExistence type="predicted"/>
<feature type="region of interest" description="Disordered" evidence="1">
    <location>
        <begin position="130"/>
        <end position="169"/>
    </location>
</feature>
<dbReference type="PANTHER" id="PTHR31524">
    <property type="match status" value="1"/>
</dbReference>
<reference evidence="3 4" key="1">
    <citation type="submission" date="2024-10" db="EMBL/GenBank/DDBJ databases">
        <authorList>
            <person name="Kim D."/>
        </authorList>
    </citation>
    <scope>NUCLEOTIDE SEQUENCE [LARGE SCALE GENOMIC DNA]</scope>
    <source>
        <strain evidence="3">BH-2024</strain>
    </source>
</reference>
<dbReference type="Gene3D" id="2.40.70.10">
    <property type="entry name" value="Acid Proteases"/>
    <property type="match status" value="1"/>
</dbReference>
<feature type="compositionally biased region" description="Basic and acidic residues" evidence="1">
    <location>
        <begin position="422"/>
        <end position="438"/>
    </location>
</feature>
<feature type="compositionally biased region" description="Low complexity" evidence="1">
    <location>
        <begin position="393"/>
        <end position="420"/>
    </location>
</feature>
<feature type="region of interest" description="Disordered" evidence="1">
    <location>
        <begin position="467"/>
        <end position="489"/>
    </location>
</feature>
<sequence length="1374" mass="153695">MPSSTSGSVLSSGATAQPNFSDDESILKVVNKTLFQGKQPNSTVRLEDVEKVFGELIRLEEGVSRTIRQVNRKANNVQNHLGTLANEVNVGFQTFTDEISKIAGKVKTLENLNLANKNIQQAMAITQPLVPHLPAPPPVQQLNQAGQTLNQSQGSSNSDDGDDDQTRNGLSFQSVNMISDAHPMALEGYKDDCVVTFDRWAKRFREYMDAFGRKLDEKDKLARLVIYLDGVPKRILEKMDPNRKATIDLALANLRTDLDSPQSKGLSKQALIACRQMDSEPVKDFLYRFIPLAEASVSDVKDDSQKEAQLRELFLERLRPNISLVMKMLDMSRGKKFEQLCWEAREVEIMLSAQAGGLPFVPQFASVQAMDNQNFQSSSMTPPGNFRTLAPTQQNRYPPRQNNWQNQPRQSNRNQSGNRGRQNRDRDMGHGPTNDRRWNNRPYCNYCRRVGHVANACRTRLRDYQDQQRGGYNGNARSQPQRRTPATGANAIQHDRSIELLNEIASGLRNLSLDMNQHKSLNDVNVVENSSRATALPNNSENEYEANCPASGRSSPWEGVRMMPRITPLLPFIIFLIAIILGLNGAKAAAPSLPLICQTDIQPSIWGLPKQVQCPLPAEVASHVPLIQTRELFVINDFEHNTQAWACRKIKKKARKFTTLSGVPVVEPINSEPLEMSVDECKRMVEHKTCDYGILTERDGLWGTGHTLDLTPRLWLLGSFSWSDTQSENCFAFKTQVFHHFGEETIRTPLGTTSHCQYLFGNCTLNDKSILVWTPENQLNCRYTLIGKFKGRYVSNTWLSDDAQFGLHFKTKTPKVSDCNKTLTVSEQGFATRIIVSKRKRTKRSYGSVEHLGLATSPEMNAKLTYLDDEWVDSLMYALRHSFKTQCDFFSAMTKMLTSTHLIDPTSLARSLFNNTKVYAVRAGSSLLKIWPCVQLKKGEFRFKPTRLDNKCFDKLPIEFVTQSENRLAFLDPSTMIIVPDSAKVACAQHRKIVVQLEGQPLEVDQVTGETKTLKVKDFDSEPRLPGLLKIERHSFHQMALFNVSDLNTHAFLSGMVKASELTYRINEQHKKVRVTVSDQWRELTDELERKVVGDYKLTWLCLLSLVSSVLFIDFLLRWLPILLETYTGPGWLGRMIFGTKKSRRSRDTGNVTADELPNSSATVEEIPLQSIPGNPMNWPPSVSSFQTIFSSSDPAAASAETTTNVVNKSPRKRLRPSSVLQIGTSTTTSILLLMIALVVIPVNAVQASESDLKAGTGIFLTFSDLLALLGIVVSLGAMAGFIACHMSALSKSRSFWATAPSKHSIMEEIVANHTMTPHLTATVHSLINNRPVSCLADTGASVSLAPMSLANELKCKIFRQITPLDQPLDIGST</sequence>
<feature type="transmembrane region" description="Helical" evidence="2">
    <location>
        <begin position="1098"/>
        <end position="1117"/>
    </location>
</feature>
<keyword evidence="2" id="KW-0812">Transmembrane</keyword>
<feature type="compositionally biased region" description="Polar residues" evidence="1">
    <location>
        <begin position="467"/>
        <end position="484"/>
    </location>
</feature>
<protein>
    <recommendedName>
        <fullName evidence="5">Peptidase A2 domain-containing protein</fullName>
    </recommendedName>
</protein>
<dbReference type="PANTHER" id="PTHR31524:SF2">
    <property type="entry name" value="PROTEIN CBG10426"/>
    <property type="match status" value="1"/>
</dbReference>
<evidence type="ECO:0000256" key="1">
    <source>
        <dbReference type="SAM" id="MobiDB-lite"/>
    </source>
</evidence>
<evidence type="ECO:0008006" key="5">
    <source>
        <dbReference type="Google" id="ProtNLM"/>
    </source>
</evidence>
<keyword evidence="2" id="KW-1133">Transmembrane helix</keyword>
<dbReference type="Proteomes" id="UP001620626">
    <property type="component" value="Unassembled WGS sequence"/>
</dbReference>
<feature type="region of interest" description="Disordered" evidence="1">
    <location>
        <begin position="374"/>
        <end position="442"/>
    </location>
</feature>
<dbReference type="PROSITE" id="PS00141">
    <property type="entry name" value="ASP_PROTEASE"/>
    <property type="match status" value="1"/>
</dbReference>